<organism evidence="2 3">
    <name type="scientific">Pseudomonas viridiflava ICMP 13104</name>
    <dbReference type="NCBI Taxonomy" id="1198305"/>
    <lineage>
        <taxon>Bacteria</taxon>
        <taxon>Pseudomonadati</taxon>
        <taxon>Pseudomonadota</taxon>
        <taxon>Gammaproteobacteria</taxon>
        <taxon>Pseudomonadales</taxon>
        <taxon>Pseudomonadaceae</taxon>
        <taxon>Pseudomonas</taxon>
    </lineage>
</organism>
<accession>A0A0W0HQY0</accession>
<reference evidence="2 3" key="1">
    <citation type="submission" date="2015-09" db="EMBL/GenBank/DDBJ databases">
        <title>Genome sequence of ICMP 13104.</title>
        <authorList>
            <person name="Visnovsky S."/>
            <person name="Lu A."/>
            <person name="Panda P."/>
            <person name="Pitman A."/>
        </authorList>
    </citation>
    <scope>NUCLEOTIDE SEQUENCE [LARGE SCALE GENOMIC DNA]</scope>
    <source>
        <strain evidence="2 3">ICMP 13104</strain>
    </source>
</reference>
<dbReference type="InterPro" id="IPR009492">
    <property type="entry name" value="TniQ"/>
</dbReference>
<dbReference type="AlphaFoldDB" id="A0A0W0HQY0"/>
<dbReference type="EMBL" id="LKEJ01000129">
    <property type="protein sequence ID" value="KTB63430.1"/>
    <property type="molecule type" value="Genomic_DNA"/>
</dbReference>
<name>A0A0W0HQY0_PSEVI</name>
<protein>
    <recommendedName>
        <fullName evidence="1">TniQ domain-containing protein</fullName>
    </recommendedName>
</protein>
<comment type="caution">
    <text evidence="2">The sequence shown here is derived from an EMBL/GenBank/DDBJ whole genome shotgun (WGS) entry which is preliminary data.</text>
</comment>
<evidence type="ECO:0000259" key="1">
    <source>
        <dbReference type="Pfam" id="PF06527"/>
    </source>
</evidence>
<evidence type="ECO:0000313" key="2">
    <source>
        <dbReference type="EMBL" id="KTB63430.1"/>
    </source>
</evidence>
<keyword evidence="3" id="KW-1185">Reference proteome</keyword>
<feature type="domain" description="TniQ" evidence="1">
    <location>
        <begin position="6"/>
        <end position="120"/>
    </location>
</feature>
<gene>
    <name evidence="2" type="ORF">AO067_04350</name>
</gene>
<sequence length="613" mass="67360">MTLLVSLQPYSDESLSGFLRRVSERNFAPSVGAFLKCIGLKSRLTYSESELARLSSELGVGVAELTRRQVQQESIAALLQAKHHGRNVKICPLCIAQAPYERIGWTHGAITACPHHEVRLVSHCGACNHPIGRDSSLEICRCGSAHAHAPAIAASRGELALSALLLDVDHVARHSLPLAWQRGLAPVDIVDLLSLLGRHFPGDAALAPQSKISSGKPTINVLGARTLSGIELMMDWPNRFDNALAMRLKSTEGPGLAKRLGVWYRELHQRYLNTAYDCLRNALVQHLSEGFDGHLNLRISTLDPQHLQGKCWLTSEEAGRLIGMGSELVRTAVITGEIEGKHTVRGQNRFVSIHRNVVEQVRRDRQQYFDATTTRKQLGVSKVVFERLMQAGALRKRTKSERPPLVAGEFFAEEVLALVARLAGSLDVRDVPSERLVGLHDISGRRGISTDSICNVLHRILASEIRPVLIVTSLHGLAGLRFDLQDITNNVIDTEREPMLLVTDIVRLRGWKHENILQWIKQGVLGAVTQIHAGRPQHRIPLSALLDFMSNYAVLADLASRSGSKSNHLLLSLKPAKVAPVGVAGCGVKRGVLVRIDDLLRAAQLNKRQQASS</sequence>
<evidence type="ECO:0000313" key="3">
    <source>
        <dbReference type="Proteomes" id="UP000053048"/>
    </source>
</evidence>
<proteinExistence type="predicted"/>
<dbReference type="Pfam" id="PF06527">
    <property type="entry name" value="TniQ"/>
    <property type="match status" value="1"/>
</dbReference>
<dbReference type="Proteomes" id="UP000053048">
    <property type="component" value="Unassembled WGS sequence"/>
</dbReference>